<name>A0AAV2TT85_CALDB</name>
<sequence>MATAGLLTSRIERQLRARVAEHIPKCANRVMGLGNGMTSADDGIGRIERQLRARVAEHIPKCANRVMGLGNGMTSADDGIVYLSRNSLVNFRDYDAIYFQAERNFAYLFKFSLFTAPMTTFMLPSFNLQLTTYPLLSCDVTLIGRIERQLRARVAEHIPKCANRVMGLGNGMTSADDGIVYLSRNSLVNFRDYDAIYFQAERNFAYLFKFSLFTAPMTTFMLPSFNLQLTTYPLLTVHSPNHSRRTRPRSIESSKSQRFTKKSSPEMCTEQSVDFCSREKEIMQNIITNLLEILCSAFEYVTQNDLNKLRSARENYMDREFNMEVLLTEVSLVREDCVGRMERIKQAESGLMMAIEDIRKELEHWPTFAKGNLKLVCDQEQKLLSSIVDQRHWVHSEDEVDNACTRIISFLEYERQVLTKYFIYVKNDAGKNSMDYPTFAAQPTFLDSIT</sequence>
<dbReference type="AlphaFoldDB" id="A0AAV2TT85"/>
<feature type="non-terminal residue" evidence="2">
    <location>
        <position position="450"/>
    </location>
</feature>
<evidence type="ECO:0000313" key="2">
    <source>
        <dbReference type="EMBL" id="CAL5140624.1"/>
    </source>
</evidence>
<evidence type="ECO:0000256" key="1">
    <source>
        <dbReference type="SAM" id="MobiDB-lite"/>
    </source>
</evidence>
<organism evidence="2 3">
    <name type="scientific">Calicophoron daubneyi</name>
    <name type="common">Rumen fluke</name>
    <name type="synonym">Paramphistomum daubneyi</name>
    <dbReference type="NCBI Taxonomy" id="300641"/>
    <lineage>
        <taxon>Eukaryota</taxon>
        <taxon>Metazoa</taxon>
        <taxon>Spiralia</taxon>
        <taxon>Lophotrochozoa</taxon>
        <taxon>Platyhelminthes</taxon>
        <taxon>Trematoda</taxon>
        <taxon>Digenea</taxon>
        <taxon>Plagiorchiida</taxon>
        <taxon>Pronocephalata</taxon>
        <taxon>Paramphistomoidea</taxon>
        <taxon>Paramphistomidae</taxon>
        <taxon>Calicophoron</taxon>
    </lineage>
</organism>
<protein>
    <submittedName>
        <fullName evidence="2">Uncharacterized protein</fullName>
    </submittedName>
</protein>
<reference evidence="2" key="1">
    <citation type="submission" date="2024-06" db="EMBL/GenBank/DDBJ databases">
        <authorList>
            <person name="Liu X."/>
            <person name="Lenzi L."/>
            <person name="Haldenby T S."/>
            <person name="Uol C."/>
        </authorList>
    </citation>
    <scope>NUCLEOTIDE SEQUENCE</scope>
</reference>
<accession>A0AAV2TT85</accession>
<dbReference type="Proteomes" id="UP001497525">
    <property type="component" value="Unassembled WGS sequence"/>
</dbReference>
<proteinExistence type="predicted"/>
<evidence type="ECO:0000313" key="3">
    <source>
        <dbReference type="Proteomes" id="UP001497525"/>
    </source>
</evidence>
<gene>
    <name evidence="2" type="ORF">CDAUBV1_LOCUS15931</name>
</gene>
<dbReference type="EMBL" id="CAXLJL010000756">
    <property type="protein sequence ID" value="CAL5140624.1"/>
    <property type="molecule type" value="Genomic_DNA"/>
</dbReference>
<feature type="region of interest" description="Disordered" evidence="1">
    <location>
        <begin position="240"/>
        <end position="265"/>
    </location>
</feature>
<comment type="caution">
    <text evidence="2">The sequence shown here is derived from an EMBL/GenBank/DDBJ whole genome shotgun (WGS) entry which is preliminary data.</text>
</comment>